<keyword evidence="1" id="KW-0805">Transcription regulation</keyword>
<reference evidence="5 6" key="1">
    <citation type="submission" date="2017-08" db="EMBL/GenBank/DDBJ databases">
        <authorList>
            <person name="de Groot N.N."/>
        </authorList>
    </citation>
    <scope>NUCLEOTIDE SEQUENCE [LARGE SCALE GENOMIC DNA]</scope>
    <source>
        <strain evidence="5 6">JC228</strain>
    </source>
</reference>
<organism evidence="5 6">
    <name type="scientific">Bacillus oleivorans</name>
    <dbReference type="NCBI Taxonomy" id="1448271"/>
    <lineage>
        <taxon>Bacteria</taxon>
        <taxon>Bacillati</taxon>
        <taxon>Bacillota</taxon>
        <taxon>Bacilli</taxon>
        <taxon>Bacillales</taxon>
        <taxon>Bacillaceae</taxon>
        <taxon>Bacillus</taxon>
    </lineage>
</organism>
<dbReference type="PANTHER" id="PTHR33154">
    <property type="entry name" value="TRANSCRIPTIONAL REGULATOR, ARSR FAMILY"/>
    <property type="match status" value="1"/>
</dbReference>
<keyword evidence="3" id="KW-0804">Transcription</keyword>
<dbReference type="RefSeq" id="WP_245855725.1">
    <property type="nucleotide sequence ID" value="NZ_JBEPMQ010000002.1"/>
</dbReference>
<keyword evidence="6" id="KW-1185">Reference proteome</keyword>
<dbReference type="PRINTS" id="PR00778">
    <property type="entry name" value="HTHARSR"/>
</dbReference>
<dbReference type="Gene3D" id="1.10.10.10">
    <property type="entry name" value="Winged helix-like DNA-binding domain superfamily/Winged helix DNA-binding domain"/>
    <property type="match status" value="1"/>
</dbReference>
<dbReference type="CDD" id="cd00090">
    <property type="entry name" value="HTH_ARSR"/>
    <property type="match status" value="1"/>
</dbReference>
<keyword evidence="2" id="KW-0238">DNA-binding</keyword>
<gene>
    <name evidence="5" type="ORF">SAMN05877753_103350</name>
</gene>
<evidence type="ECO:0000256" key="1">
    <source>
        <dbReference type="ARBA" id="ARBA00023015"/>
    </source>
</evidence>
<dbReference type="SMART" id="SM00418">
    <property type="entry name" value="HTH_ARSR"/>
    <property type="match status" value="1"/>
</dbReference>
<name>A0A285CSF1_9BACI</name>
<evidence type="ECO:0000313" key="5">
    <source>
        <dbReference type="EMBL" id="SNX69968.1"/>
    </source>
</evidence>
<dbReference type="Proteomes" id="UP000219546">
    <property type="component" value="Unassembled WGS sequence"/>
</dbReference>
<dbReference type="PANTHER" id="PTHR33154:SF18">
    <property type="entry name" value="ARSENICAL RESISTANCE OPERON REPRESSOR"/>
    <property type="match status" value="1"/>
</dbReference>
<dbReference type="InterPro" id="IPR001845">
    <property type="entry name" value="HTH_ArsR_DNA-bd_dom"/>
</dbReference>
<evidence type="ECO:0000256" key="2">
    <source>
        <dbReference type="ARBA" id="ARBA00023125"/>
    </source>
</evidence>
<dbReference type="Pfam" id="PF01022">
    <property type="entry name" value="HTH_5"/>
    <property type="match status" value="1"/>
</dbReference>
<evidence type="ECO:0000259" key="4">
    <source>
        <dbReference type="PROSITE" id="PS50987"/>
    </source>
</evidence>
<evidence type="ECO:0000313" key="6">
    <source>
        <dbReference type="Proteomes" id="UP000219546"/>
    </source>
</evidence>
<dbReference type="InterPro" id="IPR036390">
    <property type="entry name" value="WH_DNA-bd_sf"/>
</dbReference>
<sequence>MESERTVSIDQAAIILKLLGDSTRLTMVKTLSEDECCVCEFVELLQMSQPAISQHIRKLKDAGLIKERRKGQWIFYSLNHDHELMDIILPILTHLPSQKEKLVELEKSGKRISCC</sequence>
<dbReference type="InterPro" id="IPR051081">
    <property type="entry name" value="HTH_MetalResp_TranReg"/>
</dbReference>
<dbReference type="PROSITE" id="PS50987">
    <property type="entry name" value="HTH_ARSR_2"/>
    <property type="match status" value="1"/>
</dbReference>
<accession>A0A285CSF1</accession>
<dbReference type="SUPFAM" id="SSF46785">
    <property type="entry name" value="Winged helix' DNA-binding domain"/>
    <property type="match status" value="1"/>
</dbReference>
<dbReference type="GO" id="GO:0003677">
    <property type="term" value="F:DNA binding"/>
    <property type="evidence" value="ECO:0007669"/>
    <property type="project" value="UniProtKB-KW"/>
</dbReference>
<dbReference type="AlphaFoldDB" id="A0A285CSF1"/>
<protein>
    <submittedName>
        <fullName evidence="5">ArsR family transcriptional regulator</fullName>
    </submittedName>
</protein>
<dbReference type="InterPro" id="IPR011991">
    <property type="entry name" value="ArsR-like_HTH"/>
</dbReference>
<feature type="domain" description="HTH arsR-type" evidence="4">
    <location>
        <begin position="4"/>
        <end position="99"/>
    </location>
</feature>
<evidence type="ECO:0000256" key="3">
    <source>
        <dbReference type="ARBA" id="ARBA00023163"/>
    </source>
</evidence>
<proteinExistence type="predicted"/>
<dbReference type="NCBIfam" id="NF033788">
    <property type="entry name" value="HTH_metalloreg"/>
    <property type="match status" value="1"/>
</dbReference>
<dbReference type="GO" id="GO:0003700">
    <property type="term" value="F:DNA-binding transcription factor activity"/>
    <property type="evidence" value="ECO:0007669"/>
    <property type="project" value="InterPro"/>
</dbReference>
<dbReference type="EMBL" id="OAOP01000003">
    <property type="protein sequence ID" value="SNX69968.1"/>
    <property type="molecule type" value="Genomic_DNA"/>
</dbReference>
<dbReference type="InterPro" id="IPR036388">
    <property type="entry name" value="WH-like_DNA-bd_sf"/>
</dbReference>